<keyword evidence="4" id="KW-1185">Reference proteome</keyword>
<organism evidence="3 4">
    <name type="scientific">Kluyveromyces marxianus</name>
    <name type="common">Yeast</name>
    <name type="synonym">Candida kefyr</name>
    <dbReference type="NCBI Taxonomy" id="4911"/>
    <lineage>
        <taxon>Eukaryota</taxon>
        <taxon>Fungi</taxon>
        <taxon>Dikarya</taxon>
        <taxon>Ascomycota</taxon>
        <taxon>Saccharomycotina</taxon>
        <taxon>Saccharomycetes</taxon>
        <taxon>Saccharomycetales</taxon>
        <taxon>Saccharomycetaceae</taxon>
        <taxon>Kluyveromyces</taxon>
    </lineage>
</organism>
<dbReference type="InterPro" id="IPR053000">
    <property type="entry name" value="WSS1-like_metalloprotease"/>
</dbReference>
<feature type="region of interest" description="Disordered" evidence="1">
    <location>
        <begin position="200"/>
        <end position="219"/>
    </location>
</feature>
<accession>A0ABX6EUU7</accession>
<dbReference type="PROSITE" id="PS51397">
    <property type="entry name" value="WLM"/>
    <property type="match status" value="1"/>
</dbReference>
<evidence type="ECO:0000313" key="4">
    <source>
        <dbReference type="Proteomes" id="UP000422736"/>
    </source>
</evidence>
<proteinExistence type="predicted"/>
<protein>
    <submittedName>
        <fullName evidence="3">DNA damage response protein WSS1</fullName>
    </submittedName>
</protein>
<sequence length="250" mass="28103">MVQPVQKNPLIGSIAVLQSKPGKEEAFDILKRIAHEVSYLMKEENFKVKQLVEFYPKDRSLLGMNVNRGMKIMLRLRDPLDEYRFLPFEHILGTMLHELTHNLFGPHDQKFYAKLDELSGRQWTIEQLGLYNSFIGPGHRLGGGTVGNNVRGTKLNLGANKIAKRGKPRGRKLGGLNSATGRLGPRKSAREMAAMAAEKRASDNKTCGNSQKQEQYIPSQDDLVIEILDDEPESPKDSNVQKPIEIIDLT</sequence>
<dbReference type="PANTHER" id="PTHR46622">
    <property type="entry name" value="DNA-DEPENDENT METALLOPROTEASE WSS1"/>
    <property type="match status" value="1"/>
</dbReference>
<dbReference type="InterPro" id="IPR013536">
    <property type="entry name" value="WLM_dom"/>
</dbReference>
<dbReference type="Pfam" id="PF08325">
    <property type="entry name" value="WLM"/>
    <property type="match status" value="1"/>
</dbReference>
<feature type="region of interest" description="Disordered" evidence="1">
    <location>
        <begin position="230"/>
        <end position="250"/>
    </location>
</feature>
<evidence type="ECO:0000256" key="1">
    <source>
        <dbReference type="SAM" id="MobiDB-lite"/>
    </source>
</evidence>
<evidence type="ECO:0000259" key="2">
    <source>
        <dbReference type="PROSITE" id="PS51397"/>
    </source>
</evidence>
<reference evidence="3 4" key="2">
    <citation type="submission" date="2019-11" db="EMBL/GenBank/DDBJ databases">
        <authorList>
            <person name="Lu H."/>
        </authorList>
    </citation>
    <scope>NUCLEOTIDE SEQUENCE [LARGE SCALE GENOMIC DNA]</scope>
    <source>
        <strain evidence="3 4">FIM1</strain>
    </source>
</reference>
<dbReference type="EMBL" id="CP015057">
    <property type="protein sequence ID" value="QGN16110.1"/>
    <property type="molecule type" value="Genomic_DNA"/>
</dbReference>
<reference evidence="3 4" key="1">
    <citation type="submission" date="2016-03" db="EMBL/GenBank/DDBJ databases">
        <title>How can Kluyveromyces marxianus grow so fast - potential evolutionary course in Saccharomyces Complex revealed by comparative genomics.</title>
        <authorList>
            <person name="Mo W."/>
            <person name="Lu W."/>
            <person name="Yang X."/>
            <person name="Qi J."/>
            <person name="Lv H."/>
        </authorList>
    </citation>
    <scope>NUCLEOTIDE SEQUENCE [LARGE SCALE GENOMIC DNA]</scope>
    <source>
        <strain evidence="3 4">FIM1</strain>
    </source>
</reference>
<feature type="region of interest" description="Disordered" evidence="1">
    <location>
        <begin position="168"/>
        <end position="187"/>
    </location>
</feature>
<dbReference type="Proteomes" id="UP000422736">
    <property type="component" value="Chromosome 4"/>
</dbReference>
<feature type="domain" description="WLM" evidence="2">
    <location>
        <begin position="2"/>
        <end position="202"/>
    </location>
</feature>
<dbReference type="PANTHER" id="PTHR46622:SF1">
    <property type="entry name" value="DNA-DEPENDENT METALLOPROTEASE WSS1"/>
    <property type="match status" value="1"/>
</dbReference>
<feature type="compositionally biased region" description="Polar residues" evidence="1">
    <location>
        <begin position="204"/>
        <end position="218"/>
    </location>
</feature>
<gene>
    <name evidence="3" type="primary">WSS1</name>
    <name evidence="3" type="ORF">FIM1_2811</name>
</gene>
<name>A0ABX6EUU7_KLUMA</name>
<evidence type="ECO:0000313" key="3">
    <source>
        <dbReference type="EMBL" id="QGN16110.1"/>
    </source>
</evidence>